<dbReference type="Proteomes" id="UP001652680">
    <property type="component" value="Unassembled WGS sequence"/>
</dbReference>
<dbReference type="GeneID" id="108050958"/>
<feature type="region of interest" description="Disordered" evidence="1">
    <location>
        <begin position="92"/>
        <end position="128"/>
    </location>
</feature>
<organism evidence="2 3">
    <name type="scientific">Drosophila rhopaloa</name>
    <name type="common">Fruit fly</name>
    <dbReference type="NCBI Taxonomy" id="1041015"/>
    <lineage>
        <taxon>Eukaryota</taxon>
        <taxon>Metazoa</taxon>
        <taxon>Ecdysozoa</taxon>
        <taxon>Arthropoda</taxon>
        <taxon>Hexapoda</taxon>
        <taxon>Insecta</taxon>
        <taxon>Pterygota</taxon>
        <taxon>Neoptera</taxon>
        <taxon>Endopterygota</taxon>
        <taxon>Diptera</taxon>
        <taxon>Brachycera</taxon>
        <taxon>Muscomorpha</taxon>
        <taxon>Ephydroidea</taxon>
        <taxon>Drosophilidae</taxon>
        <taxon>Drosophila</taxon>
        <taxon>Sophophora</taxon>
    </lineage>
</organism>
<evidence type="ECO:0000313" key="3">
    <source>
        <dbReference type="Proteomes" id="UP001652680"/>
    </source>
</evidence>
<name>A0ABM5I0W8_DRORH</name>
<proteinExistence type="predicted"/>
<reference evidence="2" key="2">
    <citation type="submission" date="2025-05" db="UniProtKB">
        <authorList>
            <consortium name="EnsemblMetazoa"/>
        </authorList>
    </citation>
    <scope>IDENTIFICATION</scope>
</reference>
<protein>
    <submittedName>
        <fullName evidence="2">Uncharacterized protein</fullName>
    </submittedName>
</protein>
<evidence type="ECO:0000313" key="2">
    <source>
        <dbReference type="EnsemblMetazoa" id="XP_016988365.2"/>
    </source>
</evidence>
<reference evidence="3" key="1">
    <citation type="journal article" date="2021" name="Elife">
        <title>Highly contiguous assemblies of 101 drosophilid genomes.</title>
        <authorList>
            <person name="Kim B.Y."/>
            <person name="Wang J.R."/>
            <person name="Miller D.E."/>
            <person name="Barmina O."/>
            <person name="Delaney E."/>
            <person name="Thompson A."/>
            <person name="Comeault A.A."/>
            <person name="Peede D."/>
            <person name="D'Agostino E.R."/>
            <person name="Pelaez J."/>
            <person name="Aguilar J.M."/>
            <person name="Haji D."/>
            <person name="Matsunaga T."/>
            <person name="Armstrong E.E."/>
            <person name="Zych M."/>
            <person name="Ogawa Y."/>
            <person name="Stamenkovic-Radak M."/>
            <person name="Jelic M."/>
            <person name="Veselinovic M.S."/>
            <person name="Tanaskovic M."/>
            <person name="Eric P."/>
            <person name="Gao J.J."/>
            <person name="Katoh T.K."/>
            <person name="Toda M.J."/>
            <person name="Watabe H."/>
            <person name="Watada M."/>
            <person name="Davis J.S."/>
            <person name="Moyle L.C."/>
            <person name="Manoli G."/>
            <person name="Bertolini E."/>
            <person name="Kostal V."/>
            <person name="Hawley R.S."/>
            <person name="Takahashi A."/>
            <person name="Jones C.D."/>
            <person name="Price D.K."/>
            <person name="Whiteman N."/>
            <person name="Kopp A."/>
            <person name="Matute D.R."/>
            <person name="Petrov D.A."/>
        </authorList>
    </citation>
    <scope>NUCLEOTIDE SEQUENCE [LARGE SCALE GENOMIC DNA]</scope>
</reference>
<keyword evidence="3" id="KW-1185">Reference proteome</keyword>
<evidence type="ECO:0000256" key="1">
    <source>
        <dbReference type="SAM" id="MobiDB-lite"/>
    </source>
</evidence>
<sequence length="128" mass="14644">MSQSPRKGPFFTLTLRTPKFRPKVPEPKSSPDYVVSSKIEATRGKLLRLLGRLEKVDSIIEESSQRRNPFQPVAPMAVAYEDIESQMKDGIQGWSDYDYDKSDDLPNLEEAQKDLKDLNMGELEPEQE</sequence>
<dbReference type="EnsemblMetazoa" id="XM_017132876.2">
    <property type="protein sequence ID" value="XP_016988365.2"/>
    <property type="gene ID" value="LOC108050958"/>
</dbReference>
<feature type="compositionally biased region" description="Basic and acidic residues" evidence="1">
    <location>
        <begin position="98"/>
        <end position="119"/>
    </location>
</feature>
<dbReference type="RefSeq" id="XP_016988365.2">
    <property type="nucleotide sequence ID" value="XM_017132876.2"/>
</dbReference>
<accession>A0ABM5I0W8</accession>